<dbReference type="STRING" id="887898.HMPREF0551_1136"/>
<dbReference type="HOGENOM" id="CLU_005531_2_0_4"/>
<comment type="subcellular location">
    <subcellularLocation>
        <location evidence="1">Cell membrane</location>
        <topology evidence="1">Multi-pass membrane protein</topology>
    </subcellularLocation>
</comment>
<protein>
    <submittedName>
        <fullName evidence="10">Efflux ABC transporter, permease protein</fullName>
    </submittedName>
</protein>
<keyword evidence="3" id="KW-1003">Cell membrane</keyword>
<keyword evidence="4 8" id="KW-0812">Transmembrane</keyword>
<feature type="transmembrane region" description="Helical" evidence="8">
    <location>
        <begin position="804"/>
        <end position="825"/>
    </location>
</feature>
<comment type="similarity">
    <text evidence="2">Belongs to the ABC-4 integral membrane protein family. LolC/E subfamily.</text>
</comment>
<keyword evidence="11" id="KW-1185">Reference proteome</keyword>
<feature type="transmembrane region" description="Helical" evidence="8">
    <location>
        <begin position="761"/>
        <end position="784"/>
    </location>
</feature>
<dbReference type="GO" id="GO:0044874">
    <property type="term" value="P:lipoprotein localization to outer membrane"/>
    <property type="evidence" value="ECO:0007669"/>
    <property type="project" value="TreeGrafter"/>
</dbReference>
<sequence>MSCAGDRKGWRLPALYRKALRDLWLLRGQALAIMLVVAGGIAMLVMSQVALDTLNNSRLRFYEAQRLSDIWVDAKRAPEAVVRQVAALPEVAEVESRVQAFAKLKLPGFDEPVSAQMISLPDDGGQPLMNGLHLRQGRLPAALSRDEAVVSDAFAEQHNLKPGDRLRATVNGHAQWFRLVGVASSPEFLYPIKPGAIFADHKHYAILWMPRRVLEAAMNMAGAFNQLVVKLAVVRQDRVQEGAPGADGQERASGGAVPRAGRHDAADAALARARQEATAIDAIERLMERWGGLEAVGRMQQTSYRVLHEELAKLRSMVRVMPTIFLAVAAFLLNVVFTRLVGTQRAQIAILKAFGYRTWEVALHYGLMAAIVCVAGALLGALAGAGLGQGLASLYQDNFRFPALYFSLDGQVVLVGVAVAVLAGVGGAGWAVLRSSREPVAQAMRPQAPERFRAAGFENWRLVRGLSQPVRMVLRQLERRPGRALLSVLGLAMAGSLIILAGMQKGTLSYLVDSQYRLAELYDMSVTFVEERSPQAVHELRSIRGVQHAEPTRSVPVELSFRSHRIRTVVWGLPADGLLQQPVNDRLQRVPLPPDGLVMNAYLAERLGLKEGDLLTVRQLQGRRRVLQVPVARLINENLGSRVYMNRQALNRLLGDGDVLTGALLEIRPGAAPAVVRALDERPQVMASDDRLDAIRAMFQMVERVSGPMTLLGVLLGCVVNFGVVYNAVRITLAERSRELASLRVLGFTRGEVARILLGEIGVLVVVSIPLSFVFGWLQCWYMAKGMQNELYRIPVHVPMGSYMMAALVTLGSALVSMVVVLRLVNRLDMVEALKNRE</sequence>
<dbReference type="PANTHER" id="PTHR30489">
    <property type="entry name" value="LIPOPROTEIN-RELEASING SYSTEM TRANSMEMBRANE PROTEIN LOLE"/>
    <property type="match status" value="1"/>
</dbReference>
<dbReference type="PANTHER" id="PTHR30489:SF0">
    <property type="entry name" value="LIPOPROTEIN-RELEASING SYSTEM TRANSMEMBRANE PROTEIN LOLE"/>
    <property type="match status" value="1"/>
</dbReference>
<evidence type="ECO:0000256" key="2">
    <source>
        <dbReference type="ARBA" id="ARBA00005236"/>
    </source>
</evidence>
<feature type="region of interest" description="Disordered" evidence="7">
    <location>
        <begin position="240"/>
        <end position="260"/>
    </location>
</feature>
<comment type="caution">
    <text evidence="10">The sequence shown here is derived from an EMBL/GenBank/DDBJ whole genome shotgun (WGS) entry which is preliminary data.</text>
</comment>
<organism evidence="10 11">
    <name type="scientific">Lautropia mirabilis ATCC 51599</name>
    <dbReference type="NCBI Taxonomy" id="887898"/>
    <lineage>
        <taxon>Bacteria</taxon>
        <taxon>Pseudomonadati</taxon>
        <taxon>Pseudomonadota</taxon>
        <taxon>Betaproteobacteria</taxon>
        <taxon>Burkholderiales</taxon>
        <taxon>Burkholderiaceae</taxon>
        <taxon>Lautropia</taxon>
    </lineage>
</organism>
<evidence type="ECO:0000256" key="8">
    <source>
        <dbReference type="SAM" id="Phobius"/>
    </source>
</evidence>
<feature type="transmembrane region" description="Helical" evidence="8">
    <location>
        <begin position="709"/>
        <end position="729"/>
    </location>
</feature>
<evidence type="ECO:0000256" key="3">
    <source>
        <dbReference type="ARBA" id="ARBA00022475"/>
    </source>
</evidence>
<evidence type="ECO:0000313" key="10">
    <source>
        <dbReference type="EMBL" id="EFV95178.1"/>
    </source>
</evidence>
<feature type="transmembrane region" description="Helical" evidence="8">
    <location>
        <begin position="30"/>
        <end position="51"/>
    </location>
</feature>
<feature type="transmembrane region" description="Helical" evidence="8">
    <location>
        <begin position="484"/>
        <end position="503"/>
    </location>
</feature>
<feature type="transmembrane region" description="Helical" evidence="8">
    <location>
        <begin position="412"/>
        <end position="433"/>
    </location>
</feature>
<keyword evidence="6 8" id="KW-0472">Membrane</keyword>
<dbReference type="Proteomes" id="UP000011021">
    <property type="component" value="Unassembled WGS sequence"/>
</dbReference>
<dbReference type="RefSeq" id="WP_005673370.1">
    <property type="nucleotide sequence ID" value="NZ_CP146288.1"/>
</dbReference>
<evidence type="ECO:0000256" key="1">
    <source>
        <dbReference type="ARBA" id="ARBA00004651"/>
    </source>
</evidence>
<gene>
    <name evidence="10" type="ORF">HMPREF0551_1136</name>
</gene>
<name>E7RWS4_9BURK</name>
<evidence type="ECO:0000256" key="6">
    <source>
        <dbReference type="ARBA" id="ARBA00023136"/>
    </source>
</evidence>
<dbReference type="eggNOG" id="COG0577">
    <property type="taxonomic scope" value="Bacteria"/>
</dbReference>
<dbReference type="GO" id="GO:0098797">
    <property type="term" value="C:plasma membrane protein complex"/>
    <property type="evidence" value="ECO:0007669"/>
    <property type="project" value="TreeGrafter"/>
</dbReference>
<dbReference type="AlphaFoldDB" id="E7RWS4"/>
<dbReference type="Pfam" id="PF02687">
    <property type="entry name" value="FtsX"/>
    <property type="match status" value="2"/>
</dbReference>
<dbReference type="InterPro" id="IPR003838">
    <property type="entry name" value="ABC3_permease_C"/>
</dbReference>
<dbReference type="EMBL" id="AEQP01000004">
    <property type="protein sequence ID" value="EFV95178.1"/>
    <property type="molecule type" value="Genomic_DNA"/>
</dbReference>
<accession>E7RWS4</accession>
<evidence type="ECO:0000256" key="4">
    <source>
        <dbReference type="ARBA" id="ARBA00022692"/>
    </source>
</evidence>
<reference evidence="10 11" key="1">
    <citation type="submission" date="2010-12" db="EMBL/GenBank/DDBJ databases">
        <authorList>
            <person name="Muzny D."/>
            <person name="Qin X."/>
            <person name="Deng J."/>
            <person name="Jiang H."/>
            <person name="Liu Y."/>
            <person name="Qu J."/>
            <person name="Song X.-Z."/>
            <person name="Zhang L."/>
            <person name="Thornton R."/>
            <person name="Coyle M."/>
            <person name="Francisco L."/>
            <person name="Jackson L."/>
            <person name="Javaid M."/>
            <person name="Korchina V."/>
            <person name="Kovar C."/>
            <person name="Mata R."/>
            <person name="Mathew T."/>
            <person name="Ngo R."/>
            <person name="Nguyen L."/>
            <person name="Nguyen N."/>
            <person name="Okwuonu G."/>
            <person name="Ongeri F."/>
            <person name="Pham C."/>
            <person name="Simmons D."/>
            <person name="Wilczek-Boney K."/>
            <person name="Hale W."/>
            <person name="Jakkamsetti A."/>
            <person name="Pham P."/>
            <person name="Ruth R."/>
            <person name="San Lucas F."/>
            <person name="Warren J."/>
            <person name="Zhang J."/>
            <person name="Zhao Z."/>
            <person name="Zhou C."/>
            <person name="Zhu D."/>
            <person name="Lee S."/>
            <person name="Bess C."/>
            <person name="Blankenburg K."/>
            <person name="Forbes L."/>
            <person name="Fu Q."/>
            <person name="Gubbala S."/>
            <person name="Hirani K."/>
            <person name="Jayaseelan J.C."/>
            <person name="Lara F."/>
            <person name="Munidasa M."/>
            <person name="Palculict T."/>
            <person name="Patil S."/>
            <person name="Pu L.-L."/>
            <person name="Saada N."/>
            <person name="Tang L."/>
            <person name="Weissenberger G."/>
            <person name="Zhu Y."/>
            <person name="Hemphill L."/>
            <person name="Shang Y."/>
            <person name="Youmans B."/>
            <person name="Ayvaz T."/>
            <person name="Ross M."/>
            <person name="Santibanez J."/>
            <person name="Aqrawi P."/>
            <person name="Gross S."/>
            <person name="Joshi V."/>
            <person name="Fowler G."/>
            <person name="Nazareth L."/>
            <person name="Reid J."/>
            <person name="Worley K."/>
            <person name="Petrosino J."/>
            <person name="Highlander S."/>
            <person name="Gibbs R."/>
        </authorList>
    </citation>
    <scope>NUCLEOTIDE SEQUENCE [LARGE SCALE GENOMIC DNA]</scope>
    <source>
        <strain evidence="10 11">ATCC 51599</strain>
    </source>
</reference>
<keyword evidence="5 8" id="KW-1133">Transmembrane helix</keyword>
<feature type="transmembrane region" description="Helical" evidence="8">
    <location>
        <begin position="320"/>
        <end position="341"/>
    </location>
</feature>
<feature type="transmembrane region" description="Helical" evidence="8">
    <location>
        <begin position="362"/>
        <end position="392"/>
    </location>
</feature>
<feature type="domain" description="ABC3 transporter permease C-terminal" evidence="9">
    <location>
        <begin position="320"/>
        <end position="438"/>
    </location>
</feature>
<feature type="domain" description="ABC3 transporter permease C-terminal" evidence="9">
    <location>
        <begin position="716"/>
        <end position="827"/>
    </location>
</feature>
<evidence type="ECO:0000256" key="7">
    <source>
        <dbReference type="SAM" id="MobiDB-lite"/>
    </source>
</evidence>
<evidence type="ECO:0000256" key="5">
    <source>
        <dbReference type="ARBA" id="ARBA00022989"/>
    </source>
</evidence>
<dbReference type="InterPro" id="IPR051447">
    <property type="entry name" value="Lipoprotein-release_system"/>
</dbReference>
<proteinExistence type="inferred from homology"/>
<evidence type="ECO:0000259" key="9">
    <source>
        <dbReference type="Pfam" id="PF02687"/>
    </source>
</evidence>
<evidence type="ECO:0000313" key="11">
    <source>
        <dbReference type="Proteomes" id="UP000011021"/>
    </source>
</evidence>